<proteinExistence type="predicted"/>
<sequence length="130" mass="14524">MKTSKYLNMFLGSIVSLSFIFASAVHADQKAIDEANKTATITLSEQDVEALKLGKQILAIQEALNNPTDPNSIHQVTALGWDQRYYVMVRGWLVLRLQADQSAYTGSQAQSHLGERIEFLKLAIRTIDLE</sequence>
<dbReference type="RefSeq" id="WP_348392422.1">
    <property type="nucleotide sequence ID" value="NZ_CP134145.1"/>
</dbReference>
<gene>
    <name evidence="2" type="ORF">RGQ13_04775</name>
</gene>
<reference evidence="3" key="1">
    <citation type="submission" date="2023-09" db="EMBL/GenBank/DDBJ databases">
        <authorList>
            <person name="Li S."/>
            <person name="Li X."/>
            <person name="Zhang C."/>
            <person name="Zhao Z."/>
        </authorList>
    </citation>
    <scope>NUCLEOTIDE SEQUENCE [LARGE SCALE GENOMIC DNA]</scope>
    <source>
        <strain evidence="3">SQ149</strain>
    </source>
</reference>
<evidence type="ECO:0000256" key="1">
    <source>
        <dbReference type="SAM" id="SignalP"/>
    </source>
</evidence>
<evidence type="ECO:0000313" key="2">
    <source>
        <dbReference type="EMBL" id="WNC73310.1"/>
    </source>
</evidence>
<keyword evidence="3" id="KW-1185">Reference proteome</keyword>
<dbReference type="EMBL" id="CP134145">
    <property type="protein sequence ID" value="WNC73310.1"/>
    <property type="molecule type" value="Genomic_DNA"/>
</dbReference>
<feature type="signal peptide" evidence="1">
    <location>
        <begin position="1"/>
        <end position="27"/>
    </location>
</feature>
<accession>A0ABY9TZU2</accession>
<evidence type="ECO:0000313" key="3">
    <source>
        <dbReference type="Proteomes" id="UP001258994"/>
    </source>
</evidence>
<protein>
    <submittedName>
        <fullName evidence="2">Uncharacterized protein</fullName>
    </submittedName>
</protein>
<organism evidence="2 3">
    <name type="scientific">Thalassotalea psychrophila</name>
    <dbReference type="NCBI Taxonomy" id="3065647"/>
    <lineage>
        <taxon>Bacteria</taxon>
        <taxon>Pseudomonadati</taxon>
        <taxon>Pseudomonadota</taxon>
        <taxon>Gammaproteobacteria</taxon>
        <taxon>Alteromonadales</taxon>
        <taxon>Colwelliaceae</taxon>
        <taxon>Thalassotalea</taxon>
    </lineage>
</organism>
<feature type="chain" id="PRO_5045072880" evidence="1">
    <location>
        <begin position="28"/>
        <end position="130"/>
    </location>
</feature>
<dbReference type="Proteomes" id="UP001258994">
    <property type="component" value="Chromosome"/>
</dbReference>
<name>A0ABY9TZU2_9GAMM</name>
<keyword evidence="1" id="KW-0732">Signal</keyword>